<feature type="domain" description="DUF4817" evidence="1">
    <location>
        <begin position="6"/>
        <end position="58"/>
    </location>
</feature>
<gene>
    <name evidence="2" type="ORF">LOD99_1465</name>
</gene>
<protein>
    <recommendedName>
        <fullName evidence="1">DUF4817 domain-containing protein</fullName>
    </recommendedName>
</protein>
<comment type="caution">
    <text evidence="2">The sequence shown here is derived from an EMBL/GenBank/DDBJ whole genome shotgun (WGS) entry which is preliminary data.</text>
</comment>
<dbReference type="Proteomes" id="UP001165289">
    <property type="component" value="Unassembled WGS sequence"/>
</dbReference>
<evidence type="ECO:0000259" key="1">
    <source>
        <dbReference type="Pfam" id="PF16087"/>
    </source>
</evidence>
<accession>A0AAV7K4F7</accession>
<name>A0AAV7K4F7_9METZ</name>
<dbReference type="Pfam" id="PF16087">
    <property type="entry name" value="DUF4817"/>
    <property type="match status" value="1"/>
</dbReference>
<proteinExistence type="predicted"/>
<keyword evidence="3" id="KW-1185">Reference proteome</keyword>
<dbReference type="InterPro" id="IPR032135">
    <property type="entry name" value="DUF4817"/>
</dbReference>
<reference evidence="2 3" key="1">
    <citation type="journal article" date="2023" name="BMC Biol.">
        <title>The compact genome of the sponge Oopsacas minuta (Hexactinellida) is lacking key metazoan core genes.</title>
        <authorList>
            <person name="Santini S."/>
            <person name="Schenkelaars Q."/>
            <person name="Jourda C."/>
            <person name="Duchesne M."/>
            <person name="Belahbib H."/>
            <person name="Rocher C."/>
            <person name="Selva M."/>
            <person name="Riesgo A."/>
            <person name="Vervoort M."/>
            <person name="Leys S.P."/>
            <person name="Kodjabachian L."/>
            <person name="Le Bivic A."/>
            <person name="Borchiellini C."/>
            <person name="Claverie J.M."/>
            <person name="Renard E."/>
        </authorList>
    </citation>
    <scope>NUCLEOTIDE SEQUENCE [LARGE SCALE GENOMIC DNA]</scope>
    <source>
        <strain evidence="2">SPO-2</strain>
    </source>
</reference>
<sequence>MTRLELEERTNVFKWYYKNHISIVTTQRRFRRFYNSRTAPKPDTIKHIVKRFEENGTVVNTARPGPCQTMRTPNNNEKVKRKLAGHHIVHQGGFQENFNCPGQQSGGFL</sequence>
<evidence type="ECO:0000313" key="2">
    <source>
        <dbReference type="EMBL" id="KAI6656132.1"/>
    </source>
</evidence>
<evidence type="ECO:0000313" key="3">
    <source>
        <dbReference type="Proteomes" id="UP001165289"/>
    </source>
</evidence>
<organism evidence="2 3">
    <name type="scientific">Oopsacas minuta</name>
    <dbReference type="NCBI Taxonomy" id="111878"/>
    <lineage>
        <taxon>Eukaryota</taxon>
        <taxon>Metazoa</taxon>
        <taxon>Porifera</taxon>
        <taxon>Hexactinellida</taxon>
        <taxon>Hexasterophora</taxon>
        <taxon>Lyssacinosida</taxon>
        <taxon>Leucopsacidae</taxon>
        <taxon>Oopsacas</taxon>
    </lineage>
</organism>
<dbReference type="AlphaFoldDB" id="A0AAV7K4F7"/>
<dbReference type="EMBL" id="JAKMXF010000155">
    <property type="protein sequence ID" value="KAI6656132.1"/>
    <property type="molecule type" value="Genomic_DNA"/>
</dbReference>